<gene>
    <name evidence="2" type="ORF">GS4_41_00540</name>
</gene>
<accession>M0QS45</accession>
<organism evidence="2 3">
    <name type="scientific">Gordonia soli NBRC 108243</name>
    <dbReference type="NCBI Taxonomy" id="1223545"/>
    <lineage>
        <taxon>Bacteria</taxon>
        <taxon>Bacillati</taxon>
        <taxon>Actinomycetota</taxon>
        <taxon>Actinomycetes</taxon>
        <taxon>Mycobacteriales</taxon>
        <taxon>Gordoniaceae</taxon>
        <taxon>Gordonia</taxon>
    </lineage>
</organism>
<name>M0QS45_9ACTN</name>
<dbReference type="STRING" id="1223545.GS4_41_00540"/>
<protein>
    <submittedName>
        <fullName evidence="2">Uncharacterized protein</fullName>
    </submittedName>
</protein>
<dbReference type="RefSeq" id="WP_007625160.1">
    <property type="nucleotide sequence ID" value="NZ_BANX01000041.1"/>
</dbReference>
<keyword evidence="3" id="KW-1185">Reference proteome</keyword>
<comment type="caution">
    <text evidence="2">The sequence shown here is derived from an EMBL/GenBank/DDBJ whole genome shotgun (WGS) entry which is preliminary data.</text>
</comment>
<dbReference type="Proteomes" id="UP000011666">
    <property type="component" value="Unassembled WGS sequence"/>
</dbReference>
<feature type="region of interest" description="Disordered" evidence="1">
    <location>
        <begin position="133"/>
        <end position="171"/>
    </location>
</feature>
<proteinExistence type="predicted"/>
<dbReference type="AlphaFoldDB" id="M0QS45"/>
<evidence type="ECO:0000256" key="1">
    <source>
        <dbReference type="SAM" id="MobiDB-lite"/>
    </source>
</evidence>
<evidence type="ECO:0000313" key="3">
    <source>
        <dbReference type="Proteomes" id="UP000011666"/>
    </source>
</evidence>
<dbReference type="EMBL" id="BANX01000041">
    <property type="protein sequence ID" value="GAC70807.1"/>
    <property type="molecule type" value="Genomic_DNA"/>
</dbReference>
<evidence type="ECO:0000313" key="2">
    <source>
        <dbReference type="EMBL" id="GAC70807.1"/>
    </source>
</evidence>
<sequence length="171" mass="18623">MALAKNPPADLPSTETKPLIEEAYISIATGGLKLENPPAKNKSIVLIVKGTCKGINDETMKDGEDKVTHKIVADSIYERGKVPIVDEGKPKGLFDFVSDEKLWELAKDAATERGELIDDVVTAFLRKYVDETNTKHRADAEPEAPATSAPDTKADRSKVERPAFSDDGKKS</sequence>
<feature type="compositionally biased region" description="Basic and acidic residues" evidence="1">
    <location>
        <begin position="152"/>
        <end position="171"/>
    </location>
</feature>
<reference evidence="2 3" key="1">
    <citation type="submission" date="2013-01" db="EMBL/GenBank/DDBJ databases">
        <title>Whole genome shotgun sequence of Gordonia soli NBRC 108243.</title>
        <authorList>
            <person name="Isaki-Nakamura S."/>
            <person name="Hosoyama A."/>
            <person name="Tsuchikane K."/>
            <person name="Ando Y."/>
            <person name="Baba S."/>
            <person name="Ohji S."/>
            <person name="Hamada M."/>
            <person name="Tamura T."/>
            <person name="Yamazoe A."/>
            <person name="Yamazaki S."/>
            <person name="Fujita N."/>
        </authorList>
    </citation>
    <scope>NUCLEOTIDE SEQUENCE [LARGE SCALE GENOMIC DNA]</scope>
    <source>
        <strain evidence="2 3">NBRC 108243</strain>
    </source>
</reference>